<feature type="domain" description="Glycosyl transferase family 1" evidence="1">
    <location>
        <begin position="206"/>
        <end position="333"/>
    </location>
</feature>
<dbReference type="Proteomes" id="UP000384372">
    <property type="component" value="Unassembled WGS sequence"/>
</dbReference>
<dbReference type="Gene3D" id="3.40.50.2000">
    <property type="entry name" value="Glycogen Phosphorylase B"/>
    <property type="match status" value="2"/>
</dbReference>
<dbReference type="EMBL" id="VZAD01000091">
    <property type="protein sequence ID" value="MQP12652.1"/>
    <property type="molecule type" value="Genomic_DNA"/>
</dbReference>
<protein>
    <submittedName>
        <fullName evidence="2">Glycosyltransferase</fullName>
    </submittedName>
</protein>
<dbReference type="RefSeq" id="WP_158464234.1">
    <property type="nucleotide sequence ID" value="NZ_VZAD01000091.1"/>
</dbReference>
<dbReference type="InterPro" id="IPR001296">
    <property type="entry name" value="Glyco_trans_1"/>
</dbReference>
<proteinExistence type="predicted"/>
<dbReference type="Pfam" id="PF00534">
    <property type="entry name" value="Glycos_transf_1"/>
    <property type="match status" value="1"/>
</dbReference>
<dbReference type="GO" id="GO:0016757">
    <property type="term" value="F:glycosyltransferase activity"/>
    <property type="evidence" value="ECO:0007669"/>
    <property type="project" value="InterPro"/>
</dbReference>
<evidence type="ECO:0000259" key="1">
    <source>
        <dbReference type="Pfam" id="PF00534"/>
    </source>
</evidence>
<dbReference type="SUPFAM" id="SSF53756">
    <property type="entry name" value="UDP-Glycosyltransferase/glycogen phosphorylase"/>
    <property type="match status" value="1"/>
</dbReference>
<reference evidence="2 3" key="1">
    <citation type="submission" date="2019-09" db="EMBL/GenBank/DDBJ databases">
        <title>Distinct polysaccharide growth profiles of human intestinal Prevotella copri isolates.</title>
        <authorList>
            <person name="Fehlner-Peach H."/>
            <person name="Magnabosco C."/>
            <person name="Raghavan V."/>
            <person name="Scher J.U."/>
            <person name="Tett A."/>
            <person name="Cox L.M."/>
            <person name="Gottsegen C."/>
            <person name="Watters A."/>
            <person name="Wiltshire- Gordon J.D."/>
            <person name="Segata N."/>
            <person name="Bonneau R."/>
            <person name="Littman D.R."/>
        </authorList>
    </citation>
    <scope>NUCLEOTIDE SEQUENCE [LARGE SCALE GENOMIC DNA]</scope>
    <source>
        <strain evidence="3">iAQ1173</strain>
    </source>
</reference>
<keyword evidence="2" id="KW-0808">Transferase</keyword>
<name>A0A6A7WE01_9BACT</name>
<dbReference type="AlphaFoldDB" id="A0A6A7WE01"/>
<evidence type="ECO:0000313" key="2">
    <source>
        <dbReference type="EMBL" id="MQP12652.1"/>
    </source>
</evidence>
<accession>A0A6A7WE01</accession>
<sequence length="377" mass="43464">MKRILFIIQEYTQGGITKCLENLLGFFPQTNYEIFIYSLYEDGGDYYKKVFADRIVKKSKLYCLLHDNVYTRKIMGAYNKLTNAYNFGFLYRYEVAYLQKKYNFDVVVAYHEGMTVEFASYFSNAKRITWFHCDPKILGRDMIKTYGRYYEMMDVVVGVSSIVKKSFLELMPHFSGKVKVIHNFLDMDFIKKQAGNEVSDYPQTKENIFRIISIGRSTKVKQFDKIPEIMRQVVEQGVKNVCWYIIASGAECNDEINKAIIDNGMENYVKMLGEKDNPYPYIKQSDLLVSTSYSEAYPTVINEAQTLGIPVMANDYPSASEIISEGCGFVCPLEDMPLLICKLANDEEGVYASAKQYVARFVYDNQGIIAQLNNLFD</sequence>
<dbReference type="CDD" id="cd03811">
    <property type="entry name" value="GT4_GT28_WabH-like"/>
    <property type="match status" value="1"/>
</dbReference>
<organism evidence="2 3">
    <name type="scientific">Segatella copri</name>
    <dbReference type="NCBI Taxonomy" id="165179"/>
    <lineage>
        <taxon>Bacteria</taxon>
        <taxon>Pseudomonadati</taxon>
        <taxon>Bacteroidota</taxon>
        <taxon>Bacteroidia</taxon>
        <taxon>Bacteroidales</taxon>
        <taxon>Prevotellaceae</taxon>
        <taxon>Segatella</taxon>
    </lineage>
</organism>
<keyword evidence="3" id="KW-1185">Reference proteome</keyword>
<comment type="caution">
    <text evidence="2">The sequence shown here is derived from an EMBL/GenBank/DDBJ whole genome shotgun (WGS) entry which is preliminary data.</text>
</comment>
<gene>
    <name evidence="2" type="ORF">F7D20_11965</name>
</gene>
<dbReference type="OrthoDB" id="798298at2"/>
<dbReference type="PANTHER" id="PTHR12526:SF628">
    <property type="entry name" value="MANNOSYLGLUCOSYLGLYCERATE SYNTHASE"/>
    <property type="match status" value="1"/>
</dbReference>
<dbReference type="PANTHER" id="PTHR12526">
    <property type="entry name" value="GLYCOSYLTRANSFERASE"/>
    <property type="match status" value="1"/>
</dbReference>
<evidence type="ECO:0000313" key="3">
    <source>
        <dbReference type="Proteomes" id="UP000384372"/>
    </source>
</evidence>